<dbReference type="PROSITE" id="PS00111">
    <property type="entry name" value="PGLYCERATE_KINASE"/>
    <property type="match status" value="1"/>
</dbReference>
<evidence type="ECO:0000256" key="7">
    <source>
        <dbReference type="ARBA" id="ARBA00022490"/>
    </source>
</evidence>
<evidence type="ECO:0000256" key="6">
    <source>
        <dbReference type="ARBA" id="ARBA00016471"/>
    </source>
</evidence>
<dbReference type="PIRSF" id="PIRSF000724">
    <property type="entry name" value="Pgk"/>
    <property type="match status" value="1"/>
</dbReference>
<evidence type="ECO:0000256" key="13">
    <source>
        <dbReference type="HAMAP-Rule" id="MF_00145"/>
    </source>
</evidence>
<accession>A0A2X2W9B8</accession>
<dbReference type="SUPFAM" id="SSF53748">
    <property type="entry name" value="Phosphoglycerate kinase"/>
    <property type="match status" value="1"/>
</dbReference>
<feature type="binding site" evidence="13 15">
    <location>
        <begin position="354"/>
        <end position="357"/>
    </location>
    <ligand>
        <name>ATP</name>
        <dbReference type="ChEBI" id="CHEBI:30616"/>
    </ligand>
</feature>
<proteinExistence type="inferred from homology"/>
<evidence type="ECO:0000256" key="8">
    <source>
        <dbReference type="ARBA" id="ARBA00022679"/>
    </source>
</evidence>
<evidence type="ECO:0000256" key="16">
    <source>
        <dbReference type="RuleBase" id="RU000532"/>
    </source>
</evidence>
<comment type="subunit">
    <text evidence="13">Monomer.</text>
</comment>
<dbReference type="PANTHER" id="PTHR11406">
    <property type="entry name" value="PHOSPHOGLYCERATE KINASE"/>
    <property type="match status" value="1"/>
</dbReference>
<feature type="binding site" evidence="14">
    <location>
        <position position="155"/>
    </location>
    <ligand>
        <name>(2R)-3-phosphoglycerate</name>
        <dbReference type="ChEBI" id="CHEBI:58272"/>
    </ligand>
</feature>
<dbReference type="HAMAP" id="MF_00145">
    <property type="entry name" value="Phosphoglyc_kinase"/>
    <property type="match status" value="1"/>
</dbReference>
<feature type="binding site" evidence="13 14">
    <location>
        <begin position="23"/>
        <end position="25"/>
    </location>
    <ligand>
        <name>substrate</name>
    </ligand>
</feature>
<feature type="binding site" evidence="13 15">
    <location>
        <position position="328"/>
    </location>
    <ligand>
        <name>ATP</name>
        <dbReference type="ChEBI" id="CHEBI:30616"/>
    </ligand>
</feature>
<evidence type="ECO:0000256" key="14">
    <source>
        <dbReference type="PIRSR" id="PIRSR000724-1"/>
    </source>
</evidence>
<organism evidence="17 18">
    <name type="scientific">Clostridium cochlearium</name>
    <dbReference type="NCBI Taxonomy" id="1494"/>
    <lineage>
        <taxon>Bacteria</taxon>
        <taxon>Bacillati</taxon>
        <taxon>Bacillota</taxon>
        <taxon>Clostridia</taxon>
        <taxon>Eubacteriales</taxon>
        <taxon>Clostridiaceae</taxon>
        <taxon>Clostridium</taxon>
    </lineage>
</organism>
<name>A0A2X2W9B8_CLOCO</name>
<sequence length="398" mass="43142">MAFNKKTIEDIEVTGKKVLVRCDFNVPLKDGKITDENRLIGALPTIKYIAQKGGKVILCSHLGKPKGESKEELSLAPVAKRLSELLNKEVLFAADNEVVGKNAKKAVENMKDGDIILLQNTRYRKEETKNEENFSKELASLADIFVNDAFGTAHRAHCSTVGVTEFVETSVCGYLIQKELKFLGNAVENPQRPFVAILGGAKVSDKINVINNLLEKVDTLIIGGGMSYTFQKAQGYTIGTSLLEEDKLDYAKEMIEKAKEKGVKLLLPVDNVVGEKFAEDTEAIITEDQNIQEGYMGLDIGPKTSKLYAEEIKKAKTVVWNGPMGVFEFKKFAKGTIEVAKAMAESGATTIIGGGDSAAAVNQLGFGDKMTHISTGGGASLEFLEGKELPGIAALNDK</sequence>
<dbReference type="UniPathway" id="UPA00109">
    <property type="reaction ID" value="UER00185"/>
</dbReference>
<dbReference type="InterPro" id="IPR015824">
    <property type="entry name" value="Phosphoglycerate_kinase_N"/>
</dbReference>
<dbReference type="Pfam" id="PF00162">
    <property type="entry name" value="PGK"/>
    <property type="match status" value="1"/>
</dbReference>
<dbReference type="EC" id="2.7.2.3" evidence="5 13"/>
<dbReference type="Gene3D" id="3.40.50.1260">
    <property type="entry name" value="Phosphoglycerate kinase, N-terminal domain"/>
    <property type="match status" value="2"/>
</dbReference>
<dbReference type="CDD" id="cd00318">
    <property type="entry name" value="Phosphoglycerate_kinase"/>
    <property type="match status" value="1"/>
</dbReference>
<feature type="binding site" evidence="13 15">
    <location>
        <position position="297"/>
    </location>
    <ligand>
        <name>ATP</name>
        <dbReference type="ChEBI" id="CHEBI:30616"/>
    </ligand>
</feature>
<evidence type="ECO:0000256" key="5">
    <source>
        <dbReference type="ARBA" id="ARBA00013061"/>
    </source>
</evidence>
<dbReference type="InterPro" id="IPR001576">
    <property type="entry name" value="Phosphoglycerate_kinase"/>
</dbReference>
<keyword evidence="7 13" id="KW-0963">Cytoplasm</keyword>
<feature type="binding site" evidence="13">
    <location>
        <position position="38"/>
    </location>
    <ligand>
        <name>substrate</name>
    </ligand>
</feature>
<feature type="binding site" evidence="14">
    <location>
        <position position="38"/>
    </location>
    <ligand>
        <name>(2R)-3-phosphoglycerate</name>
        <dbReference type="ChEBI" id="CHEBI:58272"/>
    </ligand>
</feature>
<evidence type="ECO:0000256" key="12">
    <source>
        <dbReference type="ARBA" id="ARBA00023152"/>
    </source>
</evidence>
<dbReference type="GO" id="GO:0005524">
    <property type="term" value="F:ATP binding"/>
    <property type="evidence" value="ECO:0007669"/>
    <property type="project" value="UniProtKB-KW"/>
</dbReference>
<feature type="binding site" evidence="13 14">
    <location>
        <begin position="61"/>
        <end position="64"/>
    </location>
    <ligand>
        <name>substrate</name>
    </ligand>
</feature>
<evidence type="ECO:0000313" key="18">
    <source>
        <dbReference type="Proteomes" id="UP000250223"/>
    </source>
</evidence>
<protein>
    <recommendedName>
        <fullName evidence="6 13">Phosphoglycerate kinase</fullName>
        <ecNumber evidence="5 13">2.7.2.3</ecNumber>
    </recommendedName>
</protein>
<evidence type="ECO:0000256" key="1">
    <source>
        <dbReference type="ARBA" id="ARBA00000642"/>
    </source>
</evidence>
<evidence type="ECO:0000256" key="3">
    <source>
        <dbReference type="ARBA" id="ARBA00004838"/>
    </source>
</evidence>
<evidence type="ECO:0000256" key="10">
    <source>
        <dbReference type="ARBA" id="ARBA00022777"/>
    </source>
</evidence>
<dbReference type="FunFam" id="3.40.50.1260:FF:000008">
    <property type="entry name" value="Phosphoglycerate kinase"/>
    <property type="match status" value="1"/>
</dbReference>
<comment type="pathway">
    <text evidence="3 13">Carbohydrate degradation; glycolysis; pyruvate from D-glyceraldehyde 3-phosphate: step 2/5.</text>
</comment>
<dbReference type="PANTHER" id="PTHR11406:SF23">
    <property type="entry name" value="PHOSPHOGLYCERATE KINASE 1, CHLOROPLASTIC-RELATED"/>
    <property type="match status" value="1"/>
</dbReference>
<dbReference type="EMBL" id="UAWC01000007">
    <property type="protein sequence ID" value="SQB34253.1"/>
    <property type="molecule type" value="Genomic_DNA"/>
</dbReference>
<dbReference type="Proteomes" id="UP000250223">
    <property type="component" value="Unassembled WGS sequence"/>
</dbReference>
<gene>
    <name evidence="13 17" type="primary">pgk</name>
    <name evidence="17" type="ORF">NCTC13028_01147</name>
</gene>
<dbReference type="GO" id="GO:0006094">
    <property type="term" value="P:gluconeogenesis"/>
    <property type="evidence" value="ECO:0007669"/>
    <property type="project" value="TreeGrafter"/>
</dbReference>
<dbReference type="GO" id="GO:0043531">
    <property type="term" value="F:ADP binding"/>
    <property type="evidence" value="ECO:0007669"/>
    <property type="project" value="TreeGrafter"/>
</dbReference>
<comment type="similarity">
    <text evidence="4 13 16">Belongs to the phosphoglycerate kinase family.</text>
</comment>
<dbReference type="FunFam" id="3.40.50.1260:FF:000007">
    <property type="entry name" value="Phosphoglycerate kinase"/>
    <property type="match status" value="1"/>
</dbReference>
<dbReference type="InterPro" id="IPR015911">
    <property type="entry name" value="Phosphoglycerate_kinase_CS"/>
</dbReference>
<keyword evidence="9 13" id="KW-0547">Nucleotide-binding</keyword>
<feature type="binding site" evidence="13">
    <location>
        <position position="122"/>
    </location>
    <ligand>
        <name>substrate</name>
    </ligand>
</feature>
<feature type="binding site" evidence="13">
    <location>
        <position position="155"/>
    </location>
    <ligand>
        <name>substrate</name>
    </ligand>
</feature>
<evidence type="ECO:0000256" key="11">
    <source>
        <dbReference type="ARBA" id="ARBA00022840"/>
    </source>
</evidence>
<reference evidence="17 18" key="1">
    <citation type="submission" date="2018-06" db="EMBL/GenBank/DDBJ databases">
        <authorList>
            <consortium name="Pathogen Informatics"/>
            <person name="Doyle S."/>
        </authorList>
    </citation>
    <scope>NUCLEOTIDE SEQUENCE [LARGE SCALE GENOMIC DNA]</scope>
    <source>
        <strain evidence="17 18">NCTC13028</strain>
    </source>
</reference>
<feature type="binding site" evidence="13 15">
    <location>
        <position position="206"/>
    </location>
    <ligand>
        <name>ATP</name>
        <dbReference type="ChEBI" id="CHEBI:30616"/>
    </ligand>
</feature>
<keyword evidence="8 13" id="KW-0808">Transferase</keyword>
<dbReference type="GO" id="GO:0006096">
    <property type="term" value="P:glycolytic process"/>
    <property type="evidence" value="ECO:0007669"/>
    <property type="project" value="UniProtKB-UniRule"/>
</dbReference>
<dbReference type="GO" id="GO:0004618">
    <property type="term" value="F:phosphoglycerate kinase activity"/>
    <property type="evidence" value="ECO:0007669"/>
    <property type="project" value="UniProtKB-UniRule"/>
</dbReference>
<evidence type="ECO:0000256" key="2">
    <source>
        <dbReference type="ARBA" id="ARBA00004496"/>
    </source>
</evidence>
<evidence type="ECO:0000256" key="9">
    <source>
        <dbReference type="ARBA" id="ARBA00022741"/>
    </source>
</evidence>
<keyword evidence="10 13" id="KW-0418">Kinase</keyword>
<comment type="catalytic activity">
    <reaction evidence="1 13 16">
        <text>(2R)-3-phosphoglycerate + ATP = (2R)-3-phospho-glyceroyl phosphate + ADP</text>
        <dbReference type="Rhea" id="RHEA:14801"/>
        <dbReference type="ChEBI" id="CHEBI:30616"/>
        <dbReference type="ChEBI" id="CHEBI:57604"/>
        <dbReference type="ChEBI" id="CHEBI:58272"/>
        <dbReference type="ChEBI" id="CHEBI:456216"/>
        <dbReference type="EC" id="2.7.2.3"/>
    </reaction>
</comment>
<dbReference type="InterPro" id="IPR036043">
    <property type="entry name" value="Phosphoglycerate_kinase_sf"/>
</dbReference>
<comment type="subcellular location">
    <subcellularLocation>
        <location evidence="2 13">Cytoplasm</location>
    </subcellularLocation>
</comment>
<keyword evidence="12 13" id="KW-0324">Glycolysis</keyword>
<dbReference type="PRINTS" id="PR00477">
    <property type="entry name" value="PHGLYCKINASE"/>
</dbReference>
<evidence type="ECO:0000256" key="15">
    <source>
        <dbReference type="PIRSR" id="PIRSR000724-2"/>
    </source>
</evidence>
<dbReference type="GO" id="GO:0005829">
    <property type="term" value="C:cytosol"/>
    <property type="evidence" value="ECO:0007669"/>
    <property type="project" value="TreeGrafter"/>
</dbReference>
<evidence type="ECO:0000313" key="17">
    <source>
        <dbReference type="EMBL" id="SQB34253.1"/>
    </source>
</evidence>
<dbReference type="AlphaFoldDB" id="A0A2X2W9B8"/>
<feature type="binding site" evidence="14">
    <location>
        <position position="122"/>
    </location>
    <ligand>
        <name>(2R)-3-phosphoglycerate</name>
        <dbReference type="ChEBI" id="CHEBI:58272"/>
    </ligand>
</feature>
<evidence type="ECO:0000256" key="4">
    <source>
        <dbReference type="ARBA" id="ARBA00008982"/>
    </source>
</evidence>
<dbReference type="RefSeq" id="WP_111921425.1">
    <property type="nucleotide sequence ID" value="NZ_UAWC01000007.1"/>
</dbReference>
<keyword evidence="11 13" id="KW-0067">ATP-binding</keyword>